<evidence type="ECO:0000313" key="2">
    <source>
        <dbReference type="EMBL" id="BBP43782.1"/>
    </source>
</evidence>
<evidence type="ECO:0000256" key="1">
    <source>
        <dbReference type="SAM" id="SignalP"/>
    </source>
</evidence>
<dbReference type="Proteomes" id="UP000501466">
    <property type="component" value="Chromosome"/>
</dbReference>
<feature type="signal peptide" evidence="1">
    <location>
        <begin position="1"/>
        <end position="25"/>
    </location>
</feature>
<feature type="chain" id="PRO_5026214244" evidence="1">
    <location>
        <begin position="26"/>
        <end position="283"/>
    </location>
</feature>
<gene>
    <name evidence="2" type="ORF">THMIRHAT_15280</name>
</gene>
<proteinExistence type="predicted"/>
<evidence type="ECO:0000313" key="3">
    <source>
        <dbReference type="Proteomes" id="UP000501466"/>
    </source>
</evidence>
<dbReference type="RefSeq" id="WP_173291556.1">
    <property type="nucleotide sequence ID" value="NZ_AP021888.1"/>
</dbReference>
<reference evidence="3" key="1">
    <citation type="submission" date="2019-11" db="EMBL/GenBank/DDBJ databases">
        <title>Isolation and characterization of two novel species in the genus Thiomicrorhabdus.</title>
        <authorList>
            <person name="Mochizuki J."/>
            <person name="Kojima H."/>
            <person name="Fukui M."/>
        </authorList>
    </citation>
    <scope>NUCLEOTIDE SEQUENCE [LARGE SCALE GENOMIC DNA]</scope>
    <source>
        <strain evidence="3">AkT22</strain>
    </source>
</reference>
<dbReference type="KEGG" id="tzo:THMIRHAT_15280"/>
<dbReference type="EMBL" id="AP021888">
    <property type="protein sequence ID" value="BBP43782.1"/>
    <property type="molecule type" value="Genomic_DNA"/>
</dbReference>
<name>A0A6F8PNT7_9GAMM</name>
<keyword evidence="3" id="KW-1185">Reference proteome</keyword>
<organism evidence="2 3">
    <name type="scientific">Thiosulfativibrio zosterae</name>
    <dbReference type="NCBI Taxonomy" id="2675053"/>
    <lineage>
        <taxon>Bacteria</taxon>
        <taxon>Pseudomonadati</taxon>
        <taxon>Pseudomonadota</taxon>
        <taxon>Gammaproteobacteria</taxon>
        <taxon>Thiotrichales</taxon>
        <taxon>Piscirickettsiaceae</taxon>
        <taxon>Thiosulfativibrio</taxon>
    </lineage>
</organism>
<keyword evidence="1" id="KW-0732">Signal</keyword>
<protein>
    <submittedName>
        <fullName evidence="2">Uncharacterized protein</fullName>
    </submittedName>
</protein>
<accession>A0A6F8PNT7</accession>
<dbReference type="AlphaFoldDB" id="A0A6F8PNT7"/>
<sequence length="283" mass="32683">MKIDFFKSVLWVCLTFLTLNATAWAKDFLPGETVMVAYPANNIKDDAYIIGLVRQQVKNGDYQISVLDYVKGHDYGISCVPIRENELGQATNEVVWEMWTDRTQLFGKGMQYIVPQANVRKLQTGQFDFIERNNLYITFSRWKSNAPIMTLDQFDIAMAKAKSLGLSELVPALVLAKKERESYYEPGIGRPYWPYEAVPKLNDLMADVITTLKSDKQLNQLWRQKSRDWKNKTISTQHYFLIEALDKILFDASYESAEDDLDKVDPAVLKQFRERLRILGAKV</sequence>